<comment type="caution">
    <text evidence="1">The sequence shown here is derived from an EMBL/GenBank/DDBJ whole genome shotgun (WGS) entry which is preliminary data.</text>
</comment>
<sequence>MVSNTPLPVSDLLAEALRFRDQVFRRAGVQPRPGVEAGLVAKAIREGGPLVGLVRTPAAG</sequence>
<accession>A0A917SSK3</accession>
<gene>
    <name evidence="1" type="ORF">GCM10011594_14170</name>
</gene>
<dbReference type="EMBL" id="BMNA01000002">
    <property type="protein sequence ID" value="GGL95658.1"/>
    <property type="molecule type" value="Genomic_DNA"/>
</dbReference>
<protein>
    <submittedName>
        <fullName evidence="1">Uncharacterized protein</fullName>
    </submittedName>
</protein>
<name>A0A917SSK3_9ACTN</name>
<dbReference type="Proteomes" id="UP000655208">
    <property type="component" value="Unassembled WGS sequence"/>
</dbReference>
<proteinExistence type="predicted"/>
<dbReference type="AlphaFoldDB" id="A0A917SSK3"/>
<keyword evidence="2" id="KW-1185">Reference proteome</keyword>
<reference evidence="1" key="1">
    <citation type="journal article" date="2014" name="Int. J. Syst. Evol. Microbiol.">
        <title>Complete genome sequence of Corynebacterium casei LMG S-19264T (=DSM 44701T), isolated from a smear-ripened cheese.</title>
        <authorList>
            <consortium name="US DOE Joint Genome Institute (JGI-PGF)"/>
            <person name="Walter F."/>
            <person name="Albersmeier A."/>
            <person name="Kalinowski J."/>
            <person name="Ruckert C."/>
        </authorList>
    </citation>
    <scope>NUCLEOTIDE SEQUENCE</scope>
    <source>
        <strain evidence="1">CGMCC 4.7308</strain>
    </source>
</reference>
<evidence type="ECO:0000313" key="2">
    <source>
        <dbReference type="Proteomes" id="UP000655208"/>
    </source>
</evidence>
<evidence type="ECO:0000313" key="1">
    <source>
        <dbReference type="EMBL" id="GGL95658.1"/>
    </source>
</evidence>
<organism evidence="1 2">
    <name type="scientific">Nakamurella endophytica</name>
    <dbReference type="NCBI Taxonomy" id="1748367"/>
    <lineage>
        <taxon>Bacteria</taxon>
        <taxon>Bacillati</taxon>
        <taxon>Actinomycetota</taxon>
        <taxon>Actinomycetes</taxon>
        <taxon>Nakamurellales</taxon>
        <taxon>Nakamurellaceae</taxon>
        <taxon>Nakamurella</taxon>
    </lineage>
</organism>
<reference evidence="1" key="2">
    <citation type="submission" date="2020-09" db="EMBL/GenBank/DDBJ databases">
        <authorList>
            <person name="Sun Q."/>
            <person name="Zhou Y."/>
        </authorList>
    </citation>
    <scope>NUCLEOTIDE SEQUENCE</scope>
    <source>
        <strain evidence="1">CGMCC 4.7308</strain>
    </source>
</reference>